<organism evidence="2 3">
    <name type="scientific">Streptomyces minutiscleroticus</name>
    <dbReference type="NCBI Taxonomy" id="68238"/>
    <lineage>
        <taxon>Bacteria</taxon>
        <taxon>Bacillati</taxon>
        <taxon>Actinomycetota</taxon>
        <taxon>Actinomycetes</taxon>
        <taxon>Kitasatosporales</taxon>
        <taxon>Streptomycetaceae</taxon>
        <taxon>Streptomyces</taxon>
    </lineage>
</organism>
<sequence>MAETPRAPAHIRTLPSWLLGRAAARGHRLVGEALARVGLRMMHHAVLSAVAESGPLSQAELGRGLGIDRKDMVAILDDLQGEGLVTRAPDVTDRRKNAVAVTASGRRLLRRAVRLGDAANDELTAALSPAERAQLVDLLTRIVQPGEPCAAPPHGGR</sequence>
<feature type="domain" description="HTH marR-type" evidence="1">
    <location>
        <begin position="12"/>
        <end position="144"/>
    </location>
</feature>
<dbReference type="InterPro" id="IPR039422">
    <property type="entry name" value="MarR/SlyA-like"/>
</dbReference>
<dbReference type="PANTHER" id="PTHR33164:SF43">
    <property type="entry name" value="HTH-TYPE TRANSCRIPTIONAL REPRESSOR YETL"/>
    <property type="match status" value="1"/>
</dbReference>
<accession>A0A918P1C9</accession>
<dbReference type="InterPro" id="IPR036388">
    <property type="entry name" value="WH-like_DNA-bd_sf"/>
</dbReference>
<evidence type="ECO:0000259" key="1">
    <source>
        <dbReference type="PROSITE" id="PS50995"/>
    </source>
</evidence>
<dbReference type="RefSeq" id="WP_190194839.1">
    <property type="nucleotide sequence ID" value="NZ_BMVU01000083.1"/>
</dbReference>
<evidence type="ECO:0000313" key="3">
    <source>
        <dbReference type="Proteomes" id="UP000619244"/>
    </source>
</evidence>
<dbReference type="Proteomes" id="UP000619244">
    <property type="component" value="Unassembled WGS sequence"/>
</dbReference>
<dbReference type="InterPro" id="IPR000835">
    <property type="entry name" value="HTH_MarR-typ"/>
</dbReference>
<dbReference type="GO" id="GO:0006950">
    <property type="term" value="P:response to stress"/>
    <property type="evidence" value="ECO:0007669"/>
    <property type="project" value="TreeGrafter"/>
</dbReference>
<dbReference type="Pfam" id="PF12802">
    <property type="entry name" value="MarR_2"/>
    <property type="match status" value="1"/>
</dbReference>
<reference evidence="2" key="2">
    <citation type="submission" date="2020-09" db="EMBL/GenBank/DDBJ databases">
        <authorList>
            <person name="Sun Q."/>
            <person name="Ohkuma M."/>
        </authorList>
    </citation>
    <scope>NUCLEOTIDE SEQUENCE</scope>
    <source>
        <strain evidence="2">JCM 4790</strain>
    </source>
</reference>
<reference evidence="2" key="1">
    <citation type="journal article" date="2014" name="Int. J. Syst. Evol. Microbiol.">
        <title>Complete genome sequence of Corynebacterium casei LMG S-19264T (=DSM 44701T), isolated from a smear-ripened cheese.</title>
        <authorList>
            <consortium name="US DOE Joint Genome Institute (JGI-PGF)"/>
            <person name="Walter F."/>
            <person name="Albersmeier A."/>
            <person name="Kalinowski J."/>
            <person name="Ruckert C."/>
        </authorList>
    </citation>
    <scope>NUCLEOTIDE SEQUENCE</scope>
    <source>
        <strain evidence="2">JCM 4790</strain>
    </source>
</reference>
<dbReference type="GO" id="GO:0003700">
    <property type="term" value="F:DNA-binding transcription factor activity"/>
    <property type="evidence" value="ECO:0007669"/>
    <property type="project" value="InterPro"/>
</dbReference>
<evidence type="ECO:0000313" key="2">
    <source>
        <dbReference type="EMBL" id="GGY12340.1"/>
    </source>
</evidence>
<keyword evidence="3" id="KW-1185">Reference proteome</keyword>
<dbReference type="PRINTS" id="PR00598">
    <property type="entry name" value="HTHMARR"/>
</dbReference>
<dbReference type="InterPro" id="IPR036390">
    <property type="entry name" value="WH_DNA-bd_sf"/>
</dbReference>
<proteinExistence type="predicted"/>
<comment type="caution">
    <text evidence="2">The sequence shown here is derived from an EMBL/GenBank/DDBJ whole genome shotgun (WGS) entry which is preliminary data.</text>
</comment>
<dbReference type="EMBL" id="BMVU01000083">
    <property type="protein sequence ID" value="GGY12340.1"/>
    <property type="molecule type" value="Genomic_DNA"/>
</dbReference>
<name>A0A918P1C9_9ACTN</name>
<dbReference type="AlphaFoldDB" id="A0A918P1C9"/>
<dbReference type="PROSITE" id="PS50995">
    <property type="entry name" value="HTH_MARR_2"/>
    <property type="match status" value="1"/>
</dbReference>
<dbReference type="SUPFAM" id="SSF46785">
    <property type="entry name" value="Winged helix' DNA-binding domain"/>
    <property type="match status" value="1"/>
</dbReference>
<protein>
    <submittedName>
        <fullName evidence="2">MarR family transcriptional regulator</fullName>
    </submittedName>
</protein>
<dbReference type="Gene3D" id="1.10.10.10">
    <property type="entry name" value="Winged helix-like DNA-binding domain superfamily/Winged helix DNA-binding domain"/>
    <property type="match status" value="1"/>
</dbReference>
<dbReference type="PANTHER" id="PTHR33164">
    <property type="entry name" value="TRANSCRIPTIONAL REGULATOR, MARR FAMILY"/>
    <property type="match status" value="1"/>
</dbReference>
<dbReference type="SMART" id="SM00347">
    <property type="entry name" value="HTH_MARR"/>
    <property type="match status" value="1"/>
</dbReference>
<gene>
    <name evidence="2" type="primary">marR</name>
    <name evidence="2" type="ORF">GCM10010358_75920</name>
</gene>